<dbReference type="GO" id="GO:0005634">
    <property type="term" value="C:nucleus"/>
    <property type="evidence" value="ECO:0007669"/>
    <property type="project" value="UniProtKB-SubCell"/>
</dbReference>
<keyword evidence="5" id="KW-0539">Nucleus</keyword>
<feature type="compositionally biased region" description="Low complexity" evidence="7">
    <location>
        <begin position="1609"/>
        <end position="1631"/>
    </location>
</feature>
<feature type="region of interest" description="Disordered" evidence="7">
    <location>
        <begin position="1281"/>
        <end position="1313"/>
    </location>
</feature>
<evidence type="ECO:0000256" key="4">
    <source>
        <dbReference type="ARBA" id="ARBA00022895"/>
    </source>
</evidence>
<dbReference type="PANTHER" id="PTHR22928:SF3">
    <property type="entry name" value="TELOMERE-ASSOCIATED PROTEIN RIF1"/>
    <property type="match status" value="1"/>
</dbReference>
<dbReference type="STRING" id="857566.A0A1E3PRE8"/>
<proteinExistence type="predicted"/>
<name>A0A1E3PRE8_9ASCO</name>
<keyword evidence="3" id="KW-0158">Chromosome</keyword>
<comment type="subcellular location">
    <subcellularLocation>
        <location evidence="2">Chromosome</location>
        <location evidence="2">Telomere</location>
    </subcellularLocation>
    <subcellularLocation>
        <location evidence="1">Nucleus</location>
    </subcellularLocation>
</comment>
<dbReference type="GO" id="GO:0000723">
    <property type="term" value="P:telomere maintenance"/>
    <property type="evidence" value="ECO:0007669"/>
    <property type="project" value="TreeGrafter"/>
</dbReference>
<feature type="compositionally biased region" description="Low complexity" evidence="7">
    <location>
        <begin position="1232"/>
        <end position="1245"/>
    </location>
</feature>
<dbReference type="OrthoDB" id="4070686at2759"/>
<feature type="region of interest" description="Disordered" evidence="7">
    <location>
        <begin position="1"/>
        <end position="34"/>
    </location>
</feature>
<feature type="domain" description="Telomere-associated protein Rif1 N-terminal" evidence="8">
    <location>
        <begin position="136"/>
        <end position="356"/>
    </location>
</feature>
<evidence type="ECO:0000256" key="7">
    <source>
        <dbReference type="SAM" id="MobiDB-lite"/>
    </source>
</evidence>
<feature type="domain" description="Telomere-associated protein Rif1 N-terminal" evidence="8">
    <location>
        <begin position="398"/>
        <end position="564"/>
    </location>
</feature>
<gene>
    <name evidence="9" type="ORF">NADFUDRAFT_76344</name>
</gene>
<sequence length="1866" mass="208223">MSTYPSSSPPSSPLNAISNGLPVEPAALPDNSDLAKEQIPLNPYSNKRVNFSDIPFPPSSSPVKSNKNIIIKSILKSKTDVSVLSNPLNTTKDGKTVLTSEDMLTQSTWYTSDRANHPPLEVMLETACQALEKNLHERKFEIYCSINSALRLNEKFNHTIQALSNHSQKLVAYAKRDLLGTELLPNPLDKRVSIQAIKMVAYIFFVEGTADVVDNELIKWFLIHSIEALESQVSTKSIVGAHLHLLTNHRLPSPKIVTIDICSRFLTAIGRMKTFQSVSILSESFMAYDSLLITSAGRVVLLKRLADWLPRTLSSMVDGNSLIRQKALYVMQTCNRVFLGDRSVAKFAVITFSKPLTSRYDIDRIKSSNIVETSSSANIPGRGDPSSSLVGYATVSPVDDIVNSEVPKIIDLYHQRLCDLLKDQAEGKICMEIWTRIILLLQCWGPAPEDRFDRWEYMGKWLDIGKKGFNSPFLTTRIAAVSMWKYVVYVWAYQPFCQYPGNKIVSLKKNINFIIHPLRLLSDSRFQLIDTLNICVITMLYACIRPCANAQLTNIQLKITWDRLVVPVFESYYLESTHEYTRNLSFQILLHLFSASKTPVPITSSWSLERIIFGEQLTLEDIPSLTPKWVHSNPESILKMIEVVFDKTKWKCEQFSGYIGIELWKKYLAAIKSSIQREVQVSTDTLDTISAVCNFIKRLWISPLDMPYSSVAYFIHTAIESIGIRPFTQEVFSINERGYLVTNIYSRSNKLGDNNNKVGGAVVFLWDFILGLSSPVALSSDKIQWHNYTRLATEYISYVLSELSASKRRRSFLFLGIALSSLECNTVNSEENYEEKLRCEIVIKETLWLAIVNEITNLMRTTLDDLSQRSFMSVEFDFKDCTKPALEWPIKAGSSDPRVIAAWKGLLNLSYSIVSNDGFSSEVESVIIEPLSLYILQESKLSAQTNLIILVALIEKVSLNAGNVSEINLNNKNFSPVPKSSSSVSSLSNMNKLIRRLLEDWYDSLYYCKSSNNISESGFQIINSLMIALDNLIGRFDSKIQSYGFAMEVLASLSIWFKDSTRILKLDISEIMFQDNLTRLKTSIQHLHARFVKIILDSMNFSSSYLSQIACFIVAGFNSSEDNIVKATLDFWNKSFGLNDQLVYPHNVAIALSRSKPIWPDLVLPTPIPSNIIQEVGGINSSSQTSFLRSFNEGQEASTPVEIVDILDSPPPQTIRKKDESKLPSVGTSSENLLYNDLYNGNGNDASTTEKPQTPLSKSGKSCDLIISQINVDVTNVGLNSPSNDIGPSRMRLRSGRTVDSGSSPPKKIKDTSVTNQNNLDIQSIDDSPDFVLKNGIKKINFPMWQKLNGEAFENKGLSITKYSDEKGSLAHSNGRKTLINDKGSESGDDTLLSSNGNHNLPLTVVVEENLYIPEIAGIQMIKSTNFDAEQPSTMTRHAIIINDTAPEELSTKVSLRRSTRHIKVNMAEKGSSTTEVNKSSDSISLMEIEEFDAPNSKIFFHVSDDGVSCPKPIRSIKKLPSSSVTSPNKTTSYVSQSPSKARLLRSSFKKEKESVDLSVSKPNIKFPKVVDSFTNNGPLPFSTGVSIVDSNITCSLDDTITSQVTSETPSKNSITSDSSKIDDSPSNQTAKTKKRRKTRTRKSKKEEALTNSSLNEDEDIINQSNSQENSLQSGNSSYLNDPPINLPSSSDTNLDTKKRELFPLNGNPEGSVKRARSDKLTHEGFDINRSNIRELSQDTCGQSVKTLDVIAPSSLPVIFGIATDNSMDSKVSVSKNLNTVCSKPINLPDTSALHLIDNEVDKAGSTTFSKNEIIRNLASLVSKLDSNEGNILDEITNEDRFRIEGLLMEALWRTRNIKVKKENSF</sequence>
<evidence type="ECO:0000259" key="8">
    <source>
        <dbReference type="Pfam" id="PF12231"/>
    </source>
</evidence>
<feature type="region of interest" description="Disordered" evidence="7">
    <location>
        <begin position="1519"/>
        <end position="1541"/>
    </location>
</feature>
<feature type="region of interest" description="Disordered" evidence="7">
    <location>
        <begin position="1603"/>
        <end position="1696"/>
    </location>
</feature>
<dbReference type="Pfam" id="PF12231">
    <property type="entry name" value="Rif1_N"/>
    <property type="match status" value="2"/>
</dbReference>
<dbReference type="InterPro" id="IPR022031">
    <property type="entry name" value="Rif1_N"/>
</dbReference>
<evidence type="ECO:0000313" key="10">
    <source>
        <dbReference type="Proteomes" id="UP000095009"/>
    </source>
</evidence>
<evidence type="ECO:0000256" key="6">
    <source>
        <dbReference type="ARBA" id="ARBA00023306"/>
    </source>
</evidence>
<evidence type="ECO:0000256" key="3">
    <source>
        <dbReference type="ARBA" id="ARBA00022454"/>
    </source>
</evidence>
<evidence type="ECO:0000256" key="5">
    <source>
        <dbReference type="ARBA" id="ARBA00023242"/>
    </source>
</evidence>
<keyword evidence="6" id="KW-0131">Cell cycle</keyword>
<dbReference type="EMBL" id="KV454406">
    <property type="protein sequence ID" value="ODQ67979.1"/>
    <property type="molecule type" value="Genomic_DNA"/>
</dbReference>
<feature type="compositionally biased region" description="Polar residues" evidence="7">
    <location>
        <begin position="1521"/>
        <end position="1540"/>
    </location>
</feature>
<feature type="compositionally biased region" description="Basic residues" evidence="7">
    <location>
        <begin position="1632"/>
        <end position="1644"/>
    </location>
</feature>
<reference evidence="9 10" key="1">
    <citation type="journal article" date="2016" name="Proc. Natl. Acad. Sci. U.S.A.">
        <title>Comparative genomics of biotechnologically important yeasts.</title>
        <authorList>
            <person name="Riley R."/>
            <person name="Haridas S."/>
            <person name="Wolfe K.H."/>
            <person name="Lopes M.R."/>
            <person name="Hittinger C.T."/>
            <person name="Goeker M."/>
            <person name="Salamov A.A."/>
            <person name="Wisecaver J.H."/>
            <person name="Long T.M."/>
            <person name="Calvey C.H."/>
            <person name="Aerts A.L."/>
            <person name="Barry K.W."/>
            <person name="Choi C."/>
            <person name="Clum A."/>
            <person name="Coughlan A.Y."/>
            <person name="Deshpande S."/>
            <person name="Douglass A.P."/>
            <person name="Hanson S.J."/>
            <person name="Klenk H.-P."/>
            <person name="LaButti K.M."/>
            <person name="Lapidus A."/>
            <person name="Lindquist E.A."/>
            <person name="Lipzen A.M."/>
            <person name="Meier-Kolthoff J.P."/>
            <person name="Ohm R.A."/>
            <person name="Otillar R.P."/>
            <person name="Pangilinan J.L."/>
            <person name="Peng Y."/>
            <person name="Rokas A."/>
            <person name="Rosa C.A."/>
            <person name="Scheuner C."/>
            <person name="Sibirny A.A."/>
            <person name="Slot J.C."/>
            <person name="Stielow J.B."/>
            <person name="Sun H."/>
            <person name="Kurtzman C.P."/>
            <person name="Blackwell M."/>
            <person name="Grigoriev I.V."/>
            <person name="Jeffries T.W."/>
        </authorList>
    </citation>
    <scope>NUCLEOTIDE SEQUENCE [LARGE SCALE GENOMIC DNA]</scope>
    <source>
        <strain evidence="9 10">DSM 6958</strain>
    </source>
</reference>
<feature type="compositionally biased region" description="Low complexity" evidence="7">
    <location>
        <begin position="1663"/>
        <end position="1678"/>
    </location>
</feature>
<feature type="region of interest" description="Disordered" evidence="7">
    <location>
        <begin position="1207"/>
        <end position="1260"/>
    </location>
</feature>
<keyword evidence="10" id="KW-1185">Reference proteome</keyword>
<feature type="compositionally biased region" description="Polar residues" evidence="7">
    <location>
        <begin position="1246"/>
        <end position="1260"/>
    </location>
</feature>
<evidence type="ECO:0000313" key="9">
    <source>
        <dbReference type="EMBL" id="ODQ67979.1"/>
    </source>
</evidence>
<evidence type="ECO:0000256" key="2">
    <source>
        <dbReference type="ARBA" id="ARBA00004574"/>
    </source>
</evidence>
<dbReference type="GO" id="GO:0140445">
    <property type="term" value="C:chromosome, telomeric repeat region"/>
    <property type="evidence" value="ECO:0007669"/>
    <property type="project" value="TreeGrafter"/>
</dbReference>
<evidence type="ECO:0000256" key="1">
    <source>
        <dbReference type="ARBA" id="ARBA00004123"/>
    </source>
</evidence>
<accession>A0A1E3PRE8</accession>
<dbReference type="PANTHER" id="PTHR22928">
    <property type="entry name" value="TELOMERE-ASSOCIATED PROTEIN RIF1"/>
    <property type="match status" value="1"/>
</dbReference>
<dbReference type="Proteomes" id="UP000095009">
    <property type="component" value="Unassembled WGS sequence"/>
</dbReference>
<organism evidence="9 10">
    <name type="scientific">Nadsonia fulvescens var. elongata DSM 6958</name>
    <dbReference type="NCBI Taxonomy" id="857566"/>
    <lineage>
        <taxon>Eukaryota</taxon>
        <taxon>Fungi</taxon>
        <taxon>Dikarya</taxon>
        <taxon>Ascomycota</taxon>
        <taxon>Saccharomycotina</taxon>
        <taxon>Dipodascomycetes</taxon>
        <taxon>Dipodascales</taxon>
        <taxon>Dipodascales incertae sedis</taxon>
        <taxon>Nadsonia</taxon>
    </lineage>
</organism>
<keyword evidence="4" id="KW-0779">Telomere</keyword>
<protein>
    <recommendedName>
        <fullName evidence="8">Telomere-associated protein Rif1 N-terminal domain-containing protein</fullName>
    </recommendedName>
</protein>